<dbReference type="EMBL" id="FLUN01000001">
    <property type="protein sequence ID" value="SBV99246.1"/>
    <property type="molecule type" value="Genomic_DNA"/>
</dbReference>
<evidence type="ECO:0000313" key="2">
    <source>
        <dbReference type="EMBL" id="SBV99246.1"/>
    </source>
</evidence>
<name>A0A212JIJ8_9FIRM</name>
<evidence type="ECO:0000256" key="1">
    <source>
        <dbReference type="SAM" id="MobiDB-lite"/>
    </source>
</evidence>
<feature type="region of interest" description="Disordered" evidence="1">
    <location>
        <begin position="27"/>
        <end position="54"/>
    </location>
</feature>
<gene>
    <name evidence="2" type="ORF">KL86CLO1_11162</name>
    <name evidence="3" type="ORF">KL86CLO1_11189</name>
</gene>
<proteinExistence type="predicted"/>
<evidence type="ECO:0000313" key="3">
    <source>
        <dbReference type="EMBL" id="SBV99393.1"/>
    </source>
</evidence>
<protein>
    <submittedName>
        <fullName evidence="2">Uncharacterized protein</fullName>
    </submittedName>
</protein>
<dbReference type="EMBL" id="FLUN01000001">
    <property type="protein sequence ID" value="SBV99393.1"/>
    <property type="molecule type" value="Genomic_DNA"/>
</dbReference>
<reference evidence="2" key="1">
    <citation type="submission" date="2016-04" db="EMBL/GenBank/DDBJ databases">
        <authorList>
            <person name="Evans L.H."/>
            <person name="Alamgir A."/>
            <person name="Owens N."/>
            <person name="Weber N.D."/>
            <person name="Virtaneva K."/>
            <person name="Barbian K."/>
            <person name="Babar A."/>
            <person name="Rosenke K."/>
        </authorList>
    </citation>
    <scope>NUCLEOTIDE SEQUENCE</scope>
    <source>
        <strain evidence="2">86</strain>
    </source>
</reference>
<dbReference type="AlphaFoldDB" id="A0A212JIJ8"/>
<organism evidence="2">
    <name type="scientific">uncultured Eubacteriales bacterium</name>
    <dbReference type="NCBI Taxonomy" id="172733"/>
    <lineage>
        <taxon>Bacteria</taxon>
        <taxon>Bacillati</taxon>
        <taxon>Bacillota</taxon>
        <taxon>Clostridia</taxon>
        <taxon>Eubacteriales</taxon>
        <taxon>environmental samples</taxon>
    </lineage>
</organism>
<accession>A0A212JIJ8</accession>
<sequence>MLEVLMVLTVLNTALAAAALTVGVLGGRRDRRAGDAPPDREDDEAEEKRPFKLSDAKLQEGINNLMGYEVGGKRGDEE</sequence>